<sequence length="298" mass="33806">MGINQLIRINNNKIEVQYKGNSGPLIVILTGMGCSFDEWYNIIENVFQNNRILTFHRQGLGQSEIGGNISGTEKTVQDLVGLLDHFEIKEPIYIVGHSYGGLCAQHFAKAYPDKVAGVILVDSTSVELKVLDQLELPVLNKETDEVWVEKCLIYATKDKEKLRKIIKPSLHDKHRYFPIAIQQRILDFQVNPSLYKAMAIEIREWKNDAEIIKDMGDFPDIPLIVIGRDKEFAIKSELKTGVPLWELTKFEEKWAELITNQAKLSTKGELIIASNSGHSVFLDQPDLLIDCIKQISSK</sequence>
<dbReference type="InterPro" id="IPR050266">
    <property type="entry name" value="AB_hydrolase_sf"/>
</dbReference>
<dbReference type="PANTHER" id="PTHR43798">
    <property type="entry name" value="MONOACYLGLYCEROL LIPASE"/>
    <property type="match status" value="1"/>
</dbReference>
<dbReference type="GO" id="GO:0016787">
    <property type="term" value="F:hydrolase activity"/>
    <property type="evidence" value="ECO:0007669"/>
    <property type="project" value="UniProtKB-KW"/>
</dbReference>
<dbReference type="PRINTS" id="PR00111">
    <property type="entry name" value="ABHYDROLASE"/>
</dbReference>
<keyword evidence="3" id="KW-1185">Reference proteome</keyword>
<feature type="domain" description="AB hydrolase-1" evidence="1">
    <location>
        <begin position="24"/>
        <end position="132"/>
    </location>
</feature>
<evidence type="ECO:0000313" key="3">
    <source>
        <dbReference type="Proteomes" id="UP001303902"/>
    </source>
</evidence>
<organism evidence="2 3">
    <name type="scientific">Sporosarcina oncorhynchi</name>
    <dbReference type="NCBI Taxonomy" id="3056444"/>
    <lineage>
        <taxon>Bacteria</taxon>
        <taxon>Bacillati</taxon>
        <taxon>Bacillota</taxon>
        <taxon>Bacilli</taxon>
        <taxon>Bacillales</taxon>
        <taxon>Caryophanaceae</taxon>
        <taxon>Sporosarcina</taxon>
    </lineage>
</organism>
<accession>A0ABZ0L588</accession>
<dbReference type="Proteomes" id="UP001303902">
    <property type="component" value="Chromosome"/>
</dbReference>
<dbReference type="SUPFAM" id="SSF53474">
    <property type="entry name" value="alpha/beta-Hydrolases"/>
    <property type="match status" value="1"/>
</dbReference>
<proteinExistence type="predicted"/>
<evidence type="ECO:0000313" key="2">
    <source>
        <dbReference type="EMBL" id="WOV87706.1"/>
    </source>
</evidence>
<dbReference type="InterPro" id="IPR000073">
    <property type="entry name" value="AB_hydrolase_1"/>
</dbReference>
<evidence type="ECO:0000259" key="1">
    <source>
        <dbReference type="Pfam" id="PF00561"/>
    </source>
</evidence>
<gene>
    <name evidence="2" type="ORF">QWT69_00870</name>
</gene>
<dbReference type="EMBL" id="CP129118">
    <property type="protein sequence ID" value="WOV87706.1"/>
    <property type="molecule type" value="Genomic_DNA"/>
</dbReference>
<name>A0ABZ0L588_9BACL</name>
<reference evidence="2 3" key="1">
    <citation type="submission" date="2023-06" db="EMBL/GenBank/DDBJ databases">
        <title>Sporosarcina sp. nov., isolated from Korean tranditional fermented seafood 'Jeotgal'.</title>
        <authorList>
            <person name="Yang A.I."/>
            <person name="Shin N.-R."/>
        </authorList>
    </citation>
    <scope>NUCLEOTIDE SEQUENCE [LARGE SCALE GENOMIC DNA]</scope>
    <source>
        <strain evidence="2 3">T2O-4</strain>
    </source>
</reference>
<protein>
    <submittedName>
        <fullName evidence="2">Alpha/beta hydrolase</fullName>
    </submittedName>
</protein>
<dbReference type="InterPro" id="IPR029058">
    <property type="entry name" value="AB_hydrolase_fold"/>
</dbReference>
<dbReference type="Pfam" id="PF00561">
    <property type="entry name" value="Abhydrolase_1"/>
    <property type="match status" value="1"/>
</dbReference>
<dbReference type="Gene3D" id="3.40.50.1820">
    <property type="entry name" value="alpha/beta hydrolase"/>
    <property type="match status" value="1"/>
</dbReference>
<keyword evidence="2" id="KW-0378">Hydrolase</keyword>
<dbReference type="RefSeq" id="WP_317968071.1">
    <property type="nucleotide sequence ID" value="NZ_CP129118.1"/>
</dbReference>